<evidence type="ECO:0000256" key="1">
    <source>
        <dbReference type="ARBA" id="ARBA00023015"/>
    </source>
</evidence>
<evidence type="ECO:0000313" key="5">
    <source>
        <dbReference type="EMBL" id="MFD1563693.1"/>
    </source>
</evidence>
<dbReference type="PROSITE" id="PS50112">
    <property type="entry name" value="PAS"/>
    <property type="match status" value="2"/>
</dbReference>
<dbReference type="RefSeq" id="WP_390286512.1">
    <property type="nucleotide sequence ID" value="NZ_JBHUDI010000005.1"/>
</dbReference>
<dbReference type="SMART" id="SM00091">
    <property type="entry name" value="PAS"/>
    <property type="match status" value="2"/>
</dbReference>
<evidence type="ECO:0000256" key="2">
    <source>
        <dbReference type="ARBA" id="ARBA00023163"/>
    </source>
</evidence>
<dbReference type="InterPro" id="IPR007050">
    <property type="entry name" value="HTH_bacterioopsin"/>
</dbReference>
<feature type="domain" description="PAS" evidence="3">
    <location>
        <begin position="159"/>
        <end position="229"/>
    </location>
</feature>
<feature type="domain" description="PAC" evidence="4">
    <location>
        <begin position="232"/>
        <end position="283"/>
    </location>
</feature>
<dbReference type="PANTHER" id="PTHR34236:SF1">
    <property type="entry name" value="DIMETHYL SULFOXIDE REDUCTASE TRANSCRIPTIONAL ACTIVATOR"/>
    <property type="match status" value="1"/>
</dbReference>
<organism evidence="5 6">
    <name type="scientific">Haloarchaeobius amylolyticus</name>
    <dbReference type="NCBI Taxonomy" id="1198296"/>
    <lineage>
        <taxon>Archaea</taxon>
        <taxon>Methanobacteriati</taxon>
        <taxon>Methanobacteriota</taxon>
        <taxon>Stenosarchaea group</taxon>
        <taxon>Halobacteria</taxon>
        <taxon>Halobacteriales</taxon>
        <taxon>Halorubellaceae</taxon>
        <taxon>Haloarchaeobius</taxon>
    </lineage>
</organism>
<gene>
    <name evidence="5" type="ORF">ACFR99_09050</name>
</gene>
<dbReference type="Pfam" id="PF00989">
    <property type="entry name" value="PAS"/>
    <property type="match status" value="1"/>
</dbReference>
<dbReference type="InterPro" id="IPR003018">
    <property type="entry name" value="GAF"/>
</dbReference>
<dbReference type="Pfam" id="PF15915">
    <property type="entry name" value="BAT"/>
    <property type="match status" value="1"/>
</dbReference>
<dbReference type="InterPro" id="IPR029016">
    <property type="entry name" value="GAF-like_dom_sf"/>
</dbReference>
<evidence type="ECO:0000259" key="4">
    <source>
        <dbReference type="PROSITE" id="PS50113"/>
    </source>
</evidence>
<name>A0ABD6BG72_9EURY</name>
<evidence type="ECO:0000259" key="3">
    <source>
        <dbReference type="PROSITE" id="PS50112"/>
    </source>
</evidence>
<dbReference type="Pfam" id="PF08448">
    <property type="entry name" value="PAS_4"/>
    <property type="match status" value="1"/>
</dbReference>
<keyword evidence="6" id="KW-1185">Reference proteome</keyword>
<dbReference type="Pfam" id="PF04967">
    <property type="entry name" value="HTH_10"/>
    <property type="match status" value="1"/>
</dbReference>
<dbReference type="PANTHER" id="PTHR34236">
    <property type="entry name" value="DIMETHYL SULFOXIDE REDUCTASE TRANSCRIPTIONAL ACTIVATOR"/>
    <property type="match status" value="1"/>
</dbReference>
<dbReference type="Gene3D" id="3.30.450.40">
    <property type="match status" value="1"/>
</dbReference>
<dbReference type="InterPro" id="IPR031803">
    <property type="entry name" value="BAT_GAF/HTH-assoc"/>
</dbReference>
<accession>A0ABD6BG72</accession>
<sequence>MSEEPPTEPNHALVSGNPGSDFDLELGELSALTSDCAIALFDADGCVSVWNAGARRLTGYDAETIVGNHYRTIFPADARDDGRPDRLLEHARAEGTVEADGWRLGGDDSRLWVRETVATIHADGAVGVPVDATADLTGYVWVVRDRTDDHERAQRLRSETAFTESILEAQPDILYAFDTEGSLIEWNEQFERVSGYDAAELEGVDPLTFIAPEDRDHIAEAIDRILEEGARVTAEGRVLTKDGRRIPYEFNSARIVDDGDVLGFTGVGRDISDRRARERELERLERLNAVIRTIDETIVTADSREEIETVIVEKFAAADAYRFGVIGRASGVATGEGYSWEPTSWAGIDATGAEKCASFVDPPADADGEPALETQTVQRYRDLRDHPHDEWRRHAREHDHGAVAVVPITASEQPLGALVIGTDEPSAFPDREREVLREFGGTIGHAINTMAVRRLLYQDTVVELEFESTDRGDACIRLSDYLDCELSVDHVLPLTGQVFVYYVTVSNADPSRVREAVRDDEAITDHRLIDADDDESYWECVVHNATIAEAVAGYGARLQSKTVRDGVAELTIHLSSDVALSEFVDTILAAYPDSKLRSKRTVERPVETHGDFRRTVESLLTDKQRTALEAAYHGGYFEWPTRDSDAGEIADRLGIARQTFHQHLRVAQAKLLSAYFGEAE</sequence>
<protein>
    <submittedName>
        <fullName evidence="5">Bacterio-opsin activator domain-containing protein</fullName>
    </submittedName>
</protein>
<dbReference type="InterPro" id="IPR013656">
    <property type="entry name" value="PAS_4"/>
</dbReference>
<dbReference type="InterPro" id="IPR000014">
    <property type="entry name" value="PAS"/>
</dbReference>
<keyword evidence="1" id="KW-0805">Transcription regulation</keyword>
<dbReference type="EMBL" id="JBHUDI010000005">
    <property type="protein sequence ID" value="MFD1563693.1"/>
    <property type="molecule type" value="Genomic_DNA"/>
</dbReference>
<evidence type="ECO:0000313" key="6">
    <source>
        <dbReference type="Proteomes" id="UP001597076"/>
    </source>
</evidence>
<dbReference type="InterPro" id="IPR013767">
    <property type="entry name" value="PAS_fold"/>
</dbReference>
<proteinExistence type="predicted"/>
<comment type="caution">
    <text evidence="5">The sequence shown here is derived from an EMBL/GenBank/DDBJ whole genome shotgun (WGS) entry which is preliminary data.</text>
</comment>
<dbReference type="SUPFAM" id="SSF55781">
    <property type="entry name" value="GAF domain-like"/>
    <property type="match status" value="1"/>
</dbReference>
<dbReference type="Gene3D" id="3.30.450.20">
    <property type="entry name" value="PAS domain"/>
    <property type="match status" value="2"/>
</dbReference>
<dbReference type="NCBIfam" id="TIGR00229">
    <property type="entry name" value="sensory_box"/>
    <property type="match status" value="2"/>
</dbReference>
<dbReference type="InterPro" id="IPR000700">
    <property type="entry name" value="PAS-assoc_C"/>
</dbReference>
<dbReference type="CDD" id="cd00130">
    <property type="entry name" value="PAS"/>
    <property type="match status" value="2"/>
</dbReference>
<keyword evidence="2" id="KW-0804">Transcription</keyword>
<dbReference type="Proteomes" id="UP001597076">
    <property type="component" value="Unassembled WGS sequence"/>
</dbReference>
<dbReference type="InterPro" id="IPR035965">
    <property type="entry name" value="PAS-like_dom_sf"/>
</dbReference>
<dbReference type="InterPro" id="IPR013324">
    <property type="entry name" value="RNA_pol_sigma_r3/r4-like"/>
</dbReference>
<dbReference type="SUPFAM" id="SSF88659">
    <property type="entry name" value="Sigma3 and sigma4 domains of RNA polymerase sigma factors"/>
    <property type="match status" value="1"/>
</dbReference>
<dbReference type="PROSITE" id="PS50113">
    <property type="entry name" value="PAC"/>
    <property type="match status" value="1"/>
</dbReference>
<dbReference type="SMART" id="SM00086">
    <property type="entry name" value="PAC"/>
    <property type="match status" value="1"/>
</dbReference>
<feature type="domain" description="PAS" evidence="3">
    <location>
        <begin position="38"/>
        <end position="77"/>
    </location>
</feature>
<dbReference type="InterPro" id="IPR001610">
    <property type="entry name" value="PAC"/>
</dbReference>
<dbReference type="Pfam" id="PF13185">
    <property type="entry name" value="GAF_2"/>
    <property type="match status" value="1"/>
</dbReference>
<dbReference type="SUPFAM" id="SSF55785">
    <property type="entry name" value="PYP-like sensor domain (PAS domain)"/>
    <property type="match status" value="2"/>
</dbReference>
<reference evidence="5 6" key="1">
    <citation type="journal article" date="2019" name="Int. J. Syst. Evol. Microbiol.">
        <title>The Global Catalogue of Microorganisms (GCM) 10K type strain sequencing project: providing services to taxonomists for standard genome sequencing and annotation.</title>
        <authorList>
            <consortium name="The Broad Institute Genomics Platform"/>
            <consortium name="The Broad Institute Genome Sequencing Center for Infectious Disease"/>
            <person name="Wu L."/>
            <person name="Ma J."/>
        </authorList>
    </citation>
    <scope>NUCLEOTIDE SEQUENCE [LARGE SCALE GENOMIC DNA]</scope>
    <source>
        <strain evidence="5 6">CGMCC 1.12230</strain>
    </source>
</reference>
<dbReference type="AlphaFoldDB" id="A0ABD6BG72"/>